<gene>
    <name evidence="2" type="ORF">GGD46_005111</name>
</gene>
<protein>
    <recommendedName>
        <fullName evidence="4">DUF2269 family protein</fullName>
    </recommendedName>
</protein>
<organism evidence="2 3">
    <name type="scientific">Rhizobium lusitanum</name>
    <dbReference type="NCBI Taxonomy" id="293958"/>
    <lineage>
        <taxon>Bacteria</taxon>
        <taxon>Pseudomonadati</taxon>
        <taxon>Pseudomonadota</taxon>
        <taxon>Alphaproteobacteria</taxon>
        <taxon>Hyphomicrobiales</taxon>
        <taxon>Rhizobiaceae</taxon>
        <taxon>Rhizobium/Agrobacterium group</taxon>
        <taxon>Rhizobium</taxon>
    </lineage>
</organism>
<sequence length="126" mass="13218">MQILLIITIAVHVLSSIFWAGSTFVLARNGGQGGAALFRPQIGAASVSVLSGGLLWYLLHQGSFQRTEMILATGAAAAIMALLVQIIMIRAAMLSEEASPRAASGYRVSAALLVVTIICMAVARYV</sequence>
<feature type="transmembrane region" description="Helical" evidence="1">
    <location>
        <begin position="105"/>
        <end position="123"/>
    </location>
</feature>
<feature type="transmembrane region" description="Helical" evidence="1">
    <location>
        <begin position="70"/>
        <end position="93"/>
    </location>
</feature>
<evidence type="ECO:0008006" key="4">
    <source>
        <dbReference type="Google" id="ProtNLM"/>
    </source>
</evidence>
<name>A0A7X0IXY9_9HYPH</name>
<dbReference type="RefSeq" id="WP_184708995.1">
    <property type="nucleotide sequence ID" value="NZ_JACHBG010000016.1"/>
</dbReference>
<evidence type="ECO:0000313" key="3">
    <source>
        <dbReference type="Proteomes" id="UP000565576"/>
    </source>
</evidence>
<comment type="caution">
    <text evidence="2">The sequence shown here is derived from an EMBL/GenBank/DDBJ whole genome shotgun (WGS) entry which is preliminary data.</text>
</comment>
<proteinExistence type="predicted"/>
<evidence type="ECO:0000256" key="1">
    <source>
        <dbReference type="SAM" id="Phobius"/>
    </source>
</evidence>
<reference evidence="2 3" key="1">
    <citation type="submission" date="2020-08" db="EMBL/GenBank/DDBJ databases">
        <title>Genomic Encyclopedia of Type Strains, Phase IV (KMG-V): Genome sequencing to study the core and pangenomes of soil and plant-associated prokaryotes.</title>
        <authorList>
            <person name="Whitman W."/>
        </authorList>
    </citation>
    <scope>NUCLEOTIDE SEQUENCE [LARGE SCALE GENOMIC DNA]</scope>
    <source>
        <strain evidence="2 3">SEMIA 4060</strain>
    </source>
</reference>
<accession>A0A7X0IXY9</accession>
<evidence type="ECO:0000313" key="2">
    <source>
        <dbReference type="EMBL" id="MBB6487801.1"/>
    </source>
</evidence>
<keyword evidence="1" id="KW-0472">Membrane</keyword>
<keyword evidence="1" id="KW-0812">Transmembrane</keyword>
<dbReference type="Proteomes" id="UP000565576">
    <property type="component" value="Unassembled WGS sequence"/>
</dbReference>
<dbReference type="EMBL" id="JACHBG010000016">
    <property type="protein sequence ID" value="MBB6487801.1"/>
    <property type="molecule type" value="Genomic_DNA"/>
</dbReference>
<feature type="transmembrane region" description="Helical" evidence="1">
    <location>
        <begin position="37"/>
        <end position="58"/>
    </location>
</feature>
<dbReference type="AlphaFoldDB" id="A0A7X0IXY9"/>
<keyword evidence="1" id="KW-1133">Transmembrane helix</keyword>